<evidence type="ECO:0000313" key="1">
    <source>
        <dbReference type="EMBL" id="EMB18944.1"/>
    </source>
</evidence>
<protein>
    <submittedName>
        <fullName evidence="1">Uncharacterized protein</fullName>
    </submittedName>
</protein>
<proteinExistence type="predicted"/>
<dbReference type="AlphaFoldDB" id="M2B9X3"/>
<evidence type="ECO:0000313" key="2">
    <source>
        <dbReference type="Proteomes" id="UP000011529"/>
    </source>
</evidence>
<keyword evidence="2" id="KW-1185">Reference proteome</keyword>
<reference evidence="1" key="1">
    <citation type="submission" date="2012-11" db="EMBL/GenBank/DDBJ databases">
        <title>Permanent draft genomes of Rhodopirellula europaea strain SH398 and 6C.</title>
        <authorList>
            <person name="Richter M."/>
            <person name="Richter-Heitmann T."/>
            <person name="Frank C."/>
            <person name="Harder J."/>
            <person name="Glockner F.O."/>
        </authorList>
    </citation>
    <scope>NUCLEOTIDE SEQUENCE</scope>
    <source>
        <strain evidence="1">6C</strain>
    </source>
</reference>
<dbReference type="PATRIC" id="fig|1263867.3.peg.354"/>
<organism evidence="1 2">
    <name type="scientific">Rhodopirellula europaea 6C</name>
    <dbReference type="NCBI Taxonomy" id="1263867"/>
    <lineage>
        <taxon>Bacteria</taxon>
        <taxon>Pseudomonadati</taxon>
        <taxon>Planctomycetota</taxon>
        <taxon>Planctomycetia</taxon>
        <taxon>Pirellulales</taxon>
        <taxon>Pirellulaceae</taxon>
        <taxon>Rhodopirellula</taxon>
    </lineage>
</organism>
<reference evidence="1" key="2">
    <citation type="journal article" date="2013" name="Mar. Genomics">
        <title>Expression of sulfatases in Rhodopirellula baltica and the diversity of sulfatases in the genus Rhodopirellula.</title>
        <authorList>
            <person name="Wegner C.E."/>
            <person name="Richter-Heitmann T."/>
            <person name="Klindworth A."/>
            <person name="Klockow C."/>
            <person name="Richter M."/>
            <person name="Achstetter T."/>
            <person name="Glockner F.O."/>
            <person name="Harder J."/>
        </authorList>
    </citation>
    <scope>NUCLEOTIDE SEQUENCE [LARGE SCALE GENOMIC DNA]</scope>
    <source>
        <strain evidence="1">6C</strain>
    </source>
</reference>
<name>M2B9X3_9BACT</name>
<gene>
    <name evidence="1" type="ORF">RE6C_00327</name>
</gene>
<dbReference type="RefSeq" id="WP_008653206.1">
    <property type="nucleotide sequence ID" value="NZ_ANMO01000018.1"/>
</dbReference>
<dbReference type="EMBL" id="ANMO01000018">
    <property type="protein sequence ID" value="EMB18944.1"/>
    <property type="molecule type" value="Genomic_DNA"/>
</dbReference>
<accession>M2B9X3</accession>
<dbReference type="Proteomes" id="UP000011529">
    <property type="component" value="Unassembled WGS sequence"/>
</dbReference>
<comment type="caution">
    <text evidence="1">The sequence shown here is derived from an EMBL/GenBank/DDBJ whole genome shotgun (WGS) entry which is preliminary data.</text>
</comment>
<sequence>MIDDRFKFAKTEPAVRFCNRIIDAMTSHSDLHRDECVRMVCDYWSDVDDLEADPLLYGEPAYYYAMTIIRHPTIGDNKPEWFRDRSLWPPPPGWCSD</sequence>